<comment type="cofactor">
    <cofactor evidence="1">
        <name>FMN</name>
        <dbReference type="ChEBI" id="CHEBI:58210"/>
    </cofactor>
</comment>
<reference evidence="4 5" key="1">
    <citation type="submission" date="2013-12" db="EMBL/GenBank/DDBJ databases">
        <authorList>
            <person name="Formusa P.A."/>
            <person name="Habash M."/>
            <person name="Lee H."/>
            <person name="Trevors J.T."/>
        </authorList>
    </citation>
    <scope>NUCLEOTIDE SEQUENCE [LARGE SCALE GENOMIC DNA]</scope>
    <source>
        <strain evidence="4 5">PD30</strain>
    </source>
</reference>
<proteinExistence type="predicted"/>
<dbReference type="GO" id="GO:0010181">
    <property type="term" value="F:FMN binding"/>
    <property type="evidence" value="ECO:0007669"/>
    <property type="project" value="TreeGrafter"/>
</dbReference>
<keyword evidence="2" id="KW-0288">FMN</keyword>
<organism evidence="4 5">
    <name type="scientific">Pseudomonas mandelii PD30</name>
    <dbReference type="NCBI Taxonomy" id="1419583"/>
    <lineage>
        <taxon>Bacteria</taxon>
        <taxon>Pseudomonadati</taxon>
        <taxon>Pseudomonadota</taxon>
        <taxon>Gammaproteobacteria</taxon>
        <taxon>Pseudomonadales</taxon>
        <taxon>Pseudomonadaceae</taxon>
        <taxon>Pseudomonas</taxon>
    </lineage>
</organism>
<dbReference type="GO" id="GO:0016655">
    <property type="term" value="F:oxidoreductase activity, acting on NAD(P)H, quinone or similar compound as acceptor"/>
    <property type="evidence" value="ECO:0007669"/>
    <property type="project" value="UniProtKB-ARBA"/>
</dbReference>
<keyword evidence="2" id="KW-0285">Flavoprotein</keyword>
<dbReference type="RefSeq" id="WP_033054631.1">
    <property type="nucleotide sequence ID" value="NZ_AZQQ01000061.1"/>
</dbReference>
<dbReference type="Pfam" id="PF03358">
    <property type="entry name" value="FMN_red"/>
    <property type="match status" value="1"/>
</dbReference>
<dbReference type="eggNOG" id="COG0431">
    <property type="taxonomic scope" value="Bacteria"/>
</dbReference>
<dbReference type="EMBL" id="AZQQ01000061">
    <property type="protein sequence ID" value="KDD70311.1"/>
    <property type="molecule type" value="Genomic_DNA"/>
</dbReference>
<dbReference type="InterPro" id="IPR050712">
    <property type="entry name" value="NAD(P)H-dep_reductase"/>
</dbReference>
<comment type="caution">
    <text evidence="4">The sequence shown here is derived from an EMBL/GenBank/DDBJ whole genome shotgun (WGS) entry which is preliminary data.</text>
</comment>
<dbReference type="PANTHER" id="PTHR30543">
    <property type="entry name" value="CHROMATE REDUCTASE"/>
    <property type="match status" value="1"/>
</dbReference>
<dbReference type="InterPro" id="IPR029039">
    <property type="entry name" value="Flavoprotein-like_sf"/>
</dbReference>
<name>A0A059L7W0_9PSED</name>
<evidence type="ECO:0000256" key="2">
    <source>
        <dbReference type="ARBA" id="ARBA00022643"/>
    </source>
</evidence>
<dbReference type="Gene3D" id="3.40.50.360">
    <property type="match status" value="1"/>
</dbReference>
<dbReference type="AlphaFoldDB" id="A0A059L7W0"/>
<dbReference type="InterPro" id="IPR005025">
    <property type="entry name" value="FMN_Rdtase-like_dom"/>
</dbReference>
<dbReference type="PANTHER" id="PTHR30543:SF21">
    <property type="entry name" value="NAD(P)H-DEPENDENT FMN REDUCTASE LOT6"/>
    <property type="match status" value="1"/>
</dbReference>
<sequence>MSNVYTIAVLVGSLRKESINRKVALALAELAPANLKLVIVEIGDLPLYNEDIDGDSPPAAYSTFRQQVSSSDAVLFVTPEYNRSVPAPMKNAIDVGSRPYGKSAWSGKPGAVISASPGAIGGFGANHHLRQSMVFLDVPCMQQPEAYLSGAGSAFDEAGNLSESLKPFLQKFINAYGQWVEQHKKQ</sequence>
<feature type="domain" description="NADPH-dependent FMN reductase-like" evidence="3">
    <location>
        <begin position="6"/>
        <end position="150"/>
    </location>
</feature>
<evidence type="ECO:0000313" key="4">
    <source>
        <dbReference type="EMBL" id="KDD70311.1"/>
    </source>
</evidence>
<dbReference type="GO" id="GO:0005829">
    <property type="term" value="C:cytosol"/>
    <property type="evidence" value="ECO:0007669"/>
    <property type="project" value="TreeGrafter"/>
</dbReference>
<dbReference type="SUPFAM" id="SSF52218">
    <property type="entry name" value="Flavoproteins"/>
    <property type="match status" value="1"/>
</dbReference>
<gene>
    <name evidence="4" type="ORF">V466_03185</name>
</gene>
<protein>
    <submittedName>
        <fullName evidence="4">ACP phosphodiesterase</fullName>
    </submittedName>
</protein>
<evidence type="ECO:0000259" key="3">
    <source>
        <dbReference type="Pfam" id="PF03358"/>
    </source>
</evidence>
<evidence type="ECO:0000313" key="5">
    <source>
        <dbReference type="Proteomes" id="UP000026739"/>
    </source>
</evidence>
<dbReference type="Proteomes" id="UP000026739">
    <property type="component" value="Unassembled WGS sequence"/>
</dbReference>
<accession>A0A059L7W0</accession>
<evidence type="ECO:0000256" key="1">
    <source>
        <dbReference type="ARBA" id="ARBA00001917"/>
    </source>
</evidence>